<sequence>MGAVTYPQILARAAVRAGLTGAWVAAGELAPARRRAVRAGMIAARAVASFERGAFERGAFERDASERGTSEHGAFERGASEHGAFDRGTSEHGAFDGARRPTGEPPSLAFGAAAATLVVTSIVIQRRLEKRWLARLAAQGHPHPVRGLAWRVTMIDFAGSVAAQLLARSRAR</sequence>
<organism evidence="2 3">
    <name type="scientific">Paractinoplanes bogorensis</name>
    <dbReference type="NCBI Taxonomy" id="1610840"/>
    <lineage>
        <taxon>Bacteria</taxon>
        <taxon>Bacillati</taxon>
        <taxon>Actinomycetota</taxon>
        <taxon>Actinomycetes</taxon>
        <taxon>Micromonosporales</taxon>
        <taxon>Micromonosporaceae</taxon>
        <taxon>Paractinoplanes</taxon>
    </lineage>
</organism>
<comment type="caution">
    <text evidence="2">The sequence shown here is derived from an EMBL/GenBank/DDBJ whole genome shotgun (WGS) entry which is preliminary data.</text>
</comment>
<accession>A0ABS5Z5C9</accession>
<name>A0ABS5Z5C9_9ACTN</name>
<dbReference type="Proteomes" id="UP001519654">
    <property type="component" value="Unassembled WGS sequence"/>
</dbReference>
<feature type="region of interest" description="Disordered" evidence="1">
    <location>
        <begin position="61"/>
        <end position="102"/>
    </location>
</feature>
<gene>
    <name evidence="2" type="ORF">KOI35_44410</name>
</gene>
<proteinExistence type="predicted"/>
<evidence type="ECO:0000313" key="3">
    <source>
        <dbReference type="Proteomes" id="UP001519654"/>
    </source>
</evidence>
<evidence type="ECO:0000313" key="2">
    <source>
        <dbReference type="EMBL" id="MBU2670566.1"/>
    </source>
</evidence>
<protein>
    <submittedName>
        <fullName evidence="2">Uncharacterized protein</fullName>
    </submittedName>
</protein>
<dbReference type="EMBL" id="JAHKKG010000021">
    <property type="protein sequence ID" value="MBU2670566.1"/>
    <property type="molecule type" value="Genomic_DNA"/>
</dbReference>
<reference evidence="2 3" key="1">
    <citation type="submission" date="2021-06" db="EMBL/GenBank/DDBJ databases">
        <title>Actinoplanes lichenicola sp. nov., and Actinoplanes ovalisporus sp. nov., isolated from lichen in Thailand.</title>
        <authorList>
            <person name="Saeng-In P."/>
            <person name="Kanchanasin P."/>
            <person name="Yuki M."/>
            <person name="Kudo T."/>
            <person name="Ohkuma M."/>
            <person name="Phongsopitanun W."/>
            <person name="Tanasupawat S."/>
        </authorList>
    </citation>
    <scope>NUCLEOTIDE SEQUENCE [LARGE SCALE GENOMIC DNA]</scope>
    <source>
        <strain evidence="2 3">NBRC 110975</strain>
    </source>
</reference>
<evidence type="ECO:0000256" key="1">
    <source>
        <dbReference type="SAM" id="MobiDB-lite"/>
    </source>
</evidence>
<keyword evidence="3" id="KW-1185">Reference proteome</keyword>